<sequence>MSINCTKTKPDPINSSPSPKQDPSMHTYTRVKLTSDVINIGILSSISVENKLSTLRCNKGKAQSEEQVEGWDLSVVDGHRNTYKTTPHQTKQKEQEVTSADVRNRQPQYLPRSPLPHTFSKSRKLCTVPPVTNLHRNSNELRSSERCSGRGSPNHIRREVTAVHTRLRRKLSALRAANRGRRRLRIADTAAGRGPVEGGVVERRGDDEHRPSSEQPSSDVSADDLPLRSGERDGEGGGMGRRRGCVEEEGGGHGEDVEAAMEGNSADGSNGGTQRLVFFLRLNRARASTTSFPPGISKMKGLMEGRLGLVFGARRAAPGPPHYFNCSSIPCWVPRYSGCHPPRMFDIPERTETVGAVDELGRVKVGEGFLDQRRKGLCQGWWERVGPTVTDETAEIDVWAMENGVCLGEEVPLSWRI</sequence>
<feature type="region of interest" description="Disordered" evidence="1">
    <location>
        <begin position="1"/>
        <end position="25"/>
    </location>
</feature>
<feature type="region of interest" description="Disordered" evidence="1">
    <location>
        <begin position="185"/>
        <end position="270"/>
    </location>
</feature>
<evidence type="ECO:0000313" key="3">
    <source>
        <dbReference type="Proteomes" id="UP001374535"/>
    </source>
</evidence>
<feature type="region of interest" description="Disordered" evidence="1">
    <location>
        <begin position="82"/>
        <end position="121"/>
    </location>
</feature>
<dbReference type="EMBL" id="CP144690">
    <property type="protein sequence ID" value="WVY89617.1"/>
    <property type="molecule type" value="Genomic_DNA"/>
</dbReference>
<keyword evidence="3" id="KW-1185">Reference proteome</keyword>
<protein>
    <submittedName>
        <fullName evidence="2">Uncharacterized protein</fullName>
    </submittedName>
</protein>
<organism evidence="2 3">
    <name type="scientific">Vigna mungo</name>
    <name type="common">Black gram</name>
    <name type="synonym">Phaseolus mungo</name>
    <dbReference type="NCBI Taxonomy" id="3915"/>
    <lineage>
        <taxon>Eukaryota</taxon>
        <taxon>Viridiplantae</taxon>
        <taxon>Streptophyta</taxon>
        <taxon>Embryophyta</taxon>
        <taxon>Tracheophyta</taxon>
        <taxon>Spermatophyta</taxon>
        <taxon>Magnoliopsida</taxon>
        <taxon>eudicotyledons</taxon>
        <taxon>Gunneridae</taxon>
        <taxon>Pentapetalae</taxon>
        <taxon>rosids</taxon>
        <taxon>fabids</taxon>
        <taxon>Fabales</taxon>
        <taxon>Fabaceae</taxon>
        <taxon>Papilionoideae</taxon>
        <taxon>50 kb inversion clade</taxon>
        <taxon>NPAAA clade</taxon>
        <taxon>indigoferoid/millettioid clade</taxon>
        <taxon>Phaseoleae</taxon>
        <taxon>Vigna</taxon>
    </lineage>
</organism>
<evidence type="ECO:0000256" key="1">
    <source>
        <dbReference type="SAM" id="MobiDB-lite"/>
    </source>
</evidence>
<accession>A0AAQ3MEI1</accession>
<dbReference type="AlphaFoldDB" id="A0AAQ3MEI1"/>
<evidence type="ECO:0000313" key="2">
    <source>
        <dbReference type="EMBL" id="WVY89617.1"/>
    </source>
</evidence>
<dbReference type="Proteomes" id="UP001374535">
    <property type="component" value="Chromosome 11"/>
</dbReference>
<gene>
    <name evidence="2" type="ORF">V8G54_035131</name>
</gene>
<feature type="compositionally biased region" description="Basic and acidic residues" evidence="1">
    <location>
        <begin position="200"/>
        <end position="212"/>
    </location>
</feature>
<feature type="compositionally biased region" description="Basic and acidic residues" evidence="1">
    <location>
        <begin position="225"/>
        <end position="235"/>
    </location>
</feature>
<feature type="compositionally biased region" description="Basic and acidic residues" evidence="1">
    <location>
        <begin position="137"/>
        <end position="148"/>
    </location>
</feature>
<proteinExistence type="predicted"/>
<name>A0AAQ3MEI1_VIGMU</name>
<feature type="region of interest" description="Disordered" evidence="1">
    <location>
        <begin position="136"/>
        <end position="156"/>
    </location>
</feature>
<reference evidence="2 3" key="1">
    <citation type="journal article" date="2023" name="Life. Sci Alliance">
        <title>Evolutionary insights into 3D genome organization and epigenetic landscape of Vigna mungo.</title>
        <authorList>
            <person name="Junaid A."/>
            <person name="Singh B."/>
            <person name="Bhatia S."/>
        </authorList>
    </citation>
    <scope>NUCLEOTIDE SEQUENCE [LARGE SCALE GENOMIC DNA]</scope>
    <source>
        <strain evidence="2">Urdbean</strain>
    </source>
</reference>
<feature type="compositionally biased region" description="Basic and acidic residues" evidence="1">
    <location>
        <begin position="244"/>
        <end position="256"/>
    </location>
</feature>